<dbReference type="InterPro" id="IPR012495">
    <property type="entry name" value="TadE-like_dom"/>
</dbReference>
<organism evidence="3 4">
    <name type="scientific">Maricaulis maris (strain MCS10)</name>
    <name type="common">Caulobacter maris</name>
    <dbReference type="NCBI Taxonomy" id="394221"/>
    <lineage>
        <taxon>Bacteria</taxon>
        <taxon>Pseudomonadati</taxon>
        <taxon>Pseudomonadota</taxon>
        <taxon>Alphaproteobacteria</taxon>
        <taxon>Maricaulales</taxon>
        <taxon>Maricaulaceae</taxon>
        <taxon>Maricaulis</taxon>
    </lineage>
</organism>
<evidence type="ECO:0000256" key="1">
    <source>
        <dbReference type="SAM" id="Phobius"/>
    </source>
</evidence>
<dbReference type="OrthoDB" id="7189296at2"/>
<dbReference type="HOGENOM" id="CLU_108008_1_1_5"/>
<keyword evidence="1" id="KW-0812">Transmembrane</keyword>
<keyword evidence="4" id="KW-1185">Reference proteome</keyword>
<evidence type="ECO:0000259" key="2">
    <source>
        <dbReference type="Pfam" id="PF07811"/>
    </source>
</evidence>
<keyword evidence="1" id="KW-1133">Transmembrane helix</keyword>
<proteinExistence type="predicted"/>
<dbReference type="EMBL" id="CP000449">
    <property type="protein sequence ID" value="ABI64706.1"/>
    <property type="molecule type" value="Genomic_DNA"/>
</dbReference>
<sequence>MIRSLARPLTGFLRRFGGDRRGVSAVEFALIAPFMILLYLGSVEVSLALSIDRKITSISSALADLVAQDDVITDDEITDILNAGAVIVAPFDPTPLEIRITSILMDSGGDVEVQWSDASGMSPYAEGSAISVPDGVLERNRSVIMVEVEYRYETMFGELGVNHFDISEIFYLRPRRSIVVSRS</sequence>
<keyword evidence="1" id="KW-0472">Membrane</keyword>
<protein>
    <recommendedName>
        <fullName evidence="2">TadE-like domain-containing protein</fullName>
    </recommendedName>
</protein>
<gene>
    <name evidence="3" type="ordered locus">Mmar10_0413</name>
</gene>
<dbReference type="Proteomes" id="UP000001964">
    <property type="component" value="Chromosome"/>
</dbReference>
<name>Q0ASN1_MARMM</name>
<dbReference type="eggNOG" id="COG4961">
    <property type="taxonomic scope" value="Bacteria"/>
</dbReference>
<accession>Q0ASN1</accession>
<dbReference type="KEGG" id="mmr:Mmar10_0413"/>
<reference evidence="3 4" key="1">
    <citation type="submission" date="2006-08" db="EMBL/GenBank/DDBJ databases">
        <title>Complete sequence of Maricaulis maris MCS10.</title>
        <authorList>
            <consortium name="US DOE Joint Genome Institute"/>
            <person name="Copeland A."/>
            <person name="Lucas S."/>
            <person name="Lapidus A."/>
            <person name="Barry K."/>
            <person name="Detter J.C."/>
            <person name="Glavina del Rio T."/>
            <person name="Hammon N."/>
            <person name="Israni S."/>
            <person name="Dalin E."/>
            <person name="Tice H."/>
            <person name="Pitluck S."/>
            <person name="Saunders E."/>
            <person name="Brettin T."/>
            <person name="Bruce D."/>
            <person name="Han C."/>
            <person name="Tapia R."/>
            <person name="Gilna P."/>
            <person name="Schmutz J."/>
            <person name="Larimer F."/>
            <person name="Land M."/>
            <person name="Hauser L."/>
            <person name="Kyrpides N."/>
            <person name="Mikhailova N."/>
            <person name="Viollier P."/>
            <person name="Stephens C."/>
            <person name="Richardson P."/>
        </authorList>
    </citation>
    <scope>NUCLEOTIDE SEQUENCE [LARGE SCALE GENOMIC DNA]</scope>
    <source>
        <strain evidence="3 4">MCS10</strain>
    </source>
</reference>
<dbReference type="Pfam" id="PF07811">
    <property type="entry name" value="TadE"/>
    <property type="match status" value="1"/>
</dbReference>
<dbReference type="RefSeq" id="WP_011642353.1">
    <property type="nucleotide sequence ID" value="NC_008347.1"/>
</dbReference>
<evidence type="ECO:0000313" key="4">
    <source>
        <dbReference type="Proteomes" id="UP000001964"/>
    </source>
</evidence>
<evidence type="ECO:0000313" key="3">
    <source>
        <dbReference type="EMBL" id="ABI64706.1"/>
    </source>
</evidence>
<dbReference type="AlphaFoldDB" id="Q0ASN1"/>
<dbReference type="STRING" id="394221.Mmar10_0413"/>
<feature type="domain" description="TadE-like" evidence="2">
    <location>
        <begin position="22"/>
        <end position="54"/>
    </location>
</feature>
<feature type="transmembrane region" description="Helical" evidence="1">
    <location>
        <begin position="21"/>
        <end position="41"/>
    </location>
</feature>